<reference evidence="2" key="1">
    <citation type="journal article" date="2006" name="PLoS Biol.">
        <title>Macronuclear genome sequence of the ciliate Tetrahymena thermophila, a model eukaryote.</title>
        <authorList>
            <person name="Eisen J.A."/>
            <person name="Coyne R.S."/>
            <person name="Wu M."/>
            <person name="Wu D."/>
            <person name="Thiagarajan M."/>
            <person name="Wortman J.R."/>
            <person name="Badger J.H."/>
            <person name="Ren Q."/>
            <person name="Amedeo P."/>
            <person name="Jones K.M."/>
            <person name="Tallon L.J."/>
            <person name="Delcher A.L."/>
            <person name="Salzberg S.L."/>
            <person name="Silva J.C."/>
            <person name="Haas B.J."/>
            <person name="Majoros W.H."/>
            <person name="Farzad M."/>
            <person name="Carlton J.M."/>
            <person name="Smith R.K. Jr."/>
            <person name="Garg J."/>
            <person name="Pearlman R.E."/>
            <person name="Karrer K.M."/>
            <person name="Sun L."/>
            <person name="Manning G."/>
            <person name="Elde N.C."/>
            <person name="Turkewitz A.P."/>
            <person name="Asai D.J."/>
            <person name="Wilkes D.E."/>
            <person name="Wang Y."/>
            <person name="Cai H."/>
            <person name="Collins K."/>
            <person name="Stewart B.A."/>
            <person name="Lee S.R."/>
            <person name="Wilamowska K."/>
            <person name="Weinberg Z."/>
            <person name="Ruzzo W.L."/>
            <person name="Wloga D."/>
            <person name="Gaertig J."/>
            <person name="Frankel J."/>
            <person name="Tsao C.-C."/>
            <person name="Gorovsky M.A."/>
            <person name="Keeling P.J."/>
            <person name="Waller R.F."/>
            <person name="Patron N.J."/>
            <person name="Cherry J.M."/>
            <person name="Stover N.A."/>
            <person name="Krieger C.J."/>
            <person name="del Toro C."/>
            <person name="Ryder H.F."/>
            <person name="Williamson S.C."/>
            <person name="Barbeau R.A."/>
            <person name="Hamilton E.P."/>
            <person name="Orias E."/>
        </authorList>
    </citation>
    <scope>NUCLEOTIDE SEQUENCE [LARGE SCALE GENOMIC DNA]</scope>
    <source>
        <strain evidence="2">SB210</strain>
    </source>
</reference>
<dbReference type="InterPro" id="IPR009083">
    <property type="entry name" value="TFIIA_a-hlx"/>
</dbReference>
<sequence length="132" mass="15246">MDISKDIYRICSLGKTLTETIQEVIHEDPQSKEIIEKIWKIYDTVLDEEMSKLQNTPDATINGKLETFQRIPLENSNNNKQVCRLVVKDAKIDVKYSNNSSKIDIKPQYLKIVAYEQASNKDNKNKKKSNAK</sequence>
<gene>
    <name evidence="1" type="ORF">TTHERM_00354850</name>
</gene>
<name>Q22Y86_TETTS</name>
<dbReference type="GO" id="GO:0006367">
    <property type="term" value="P:transcription initiation at RNA polymerase II promoter"/>
    <property type="evidence" value="ECO:0007669"/>
    <property type="project" value="InterPro"/>
</dbReference>
<dbReference type="RefSeq" id="XP_001010383.1">
    <property type="nucleotide sequence ID" value="XM_001010383.3"/>
</dbReference>
<dbReference type="Proteomes" id="UP000009168">
    <property type="component" value="Unassembled WGS sequence"/>
</dbReference>
<dbReference type="GO" id="GO:0005672">
    <property type="term" value="C:transcription factor TFIIA complex"/>
    <property type="evidence" value="ECO:0007669"/>
    <property type="project" value="InterPro"/>
</dbReference>
<dbReference type="KEGG" id="tet:TTHERM_00354850"/>
<protein>
    <submittedName>
        <fullName evidence="1">Transcription initiation factor IIA, gamma subunit, helical domain protein</fullName>
    </submittedName>
</protein>
<proteinExistence type="predicted"/>
<dbReference type="AlphaFoldDB" id="Q22Y86"/>
<organism evidence="1 2">
    <name type="scientific">Tetrahymena thermophila (strain SB210)</name>
    <dbReference type="NCBI Taxonomy" id="312017"/>
    <lineage>
        <taxon>Eukaryota</taxon>
        <taxon>Sar</taxon>
        <taxon>Alveolata</taxon>
        <taxon>Ciliophora</taxon>
        <taxon>Intramacronucleata</taxon>
        <taxon>Oligohymenophorea</taxon>
        <taxon>Hymenostomatida</taxon>
        <taxon>Tetrahymenina</taxon>
        <taxon>Tetrahymenidae</taxon>
        <taxon>Tetrahymena</taxon>
    </lineage>
</organism>
<dbReference type="HOGENOM" id="CLU_1921350_0_0_1"/>
<keyword evidence="2" id="KW-1185">Reference proteome</keyword>
<evidence type="ECO:0000313" key="1">
    <source>
        <dbReference type="EMBL" id="EAR90138.1"/>
    </source>
</evidence>
<dbReference type="SUPFAM" id="SSF47396">
    <property type="entry name" value="Transcription factor IIA (TFIIA), alpha-helical domain"/>
    <property type="match status" value="1"/>
</dbReference>
<dbReference type="GeneID" id="7845885"/>
<dbReference type="EMBL" id="GG662749">
    <property type="protein sequence ID" value="EAR90138.1"/>
    <property type="molecule type" value="Genomic_DNA"/>
</dbReference>
<evidence type="ECO:0000313" key="2">
    <source>
        <dbReference type="Proteomes" id="UP000009168"/>
    </source>
</evidence>
<accession>Q22Y86</accession>
<dbReference type="InParanoid" id="Q22Y86"/>
<dbReference type="Gene3D" id="1.10.287.190">
    <property type="entry name" value="Transcription factor IIA gamma subunit, alpha-helical domain"/>
    <property type="match status" value="1"/>
</dbReference>